<reference evidence="2" key="1">
    <citation type="journal article" date="2015" name="Nat. Genet.">
        <title>The genome and transcriptome of the zoonotic hookworm Ancylostoma ceylanicum identify infection-specific gene families.</title>
        <authorList>
            <person name="Schwarz E.M."/>
            <person name="Hu Y."/>
            <person name="Antoshechkin I."/>
            <person name="Miller M.M."/>
            <person name="Sternberg P.W."/>
            <person name="Aroian R.V."/>
        </authorList>
    </citation>
    <scope>NUCLEOTIDE SEQUENCE</scope>
    <source>
        <strain evidence="2">HY135</strain>
    </source>
</reference>
<comment type="caution">
    <text evidence="1">The sequence shown here is derived from an EMBL/GenBank/DDBJ whole genome shotgun (WGS) entry which is preliminary data.</text>
</comment>
<proteinExistence type="predicted"/>
<dbReference type="EMBL" id="JARK01001489">
    <property type="protein sequence ID" value="EYB96152.1"/>
    <property type="molecule type" value="Genomic_DNA"/>
</dbReference>
<gene>
    <name evidence="1" type="primary">Acey_s0153.g2936</name>
    <name evidence="1" type="ORF">Y032_0153g2936</name>
</gene>
<name>A0A016T0D0_9BILA</name>
<accession>A0A016T0D0</accession>
<keyword evidence="2" id="KW-1185">Reference proteome</keyword>
<sequence length="88" mass="9969">MGILVVYCINAAGHLCRDAEENRYVVISRCLRRCSEQSECQRRGPSSCLRPFGVHTASGTLSAITAAAWYWPVDQLVQYNSYFFPCKF</sequence>
<protein>
    <submittedName>
        <fullName evidence="1">Uncharacterized protein</fullName>
    </submittedName>
</protein>
<dbReference type="AlphaFoldDB" id="A0A016T0D0"/>
<organism evidence="1 2">
    <name type="scientific">Ancylostoma ceylanicum</name>
    <dbReference type="NCBI Taxonomy" id="53326"/>
    <lineage>
        <taxon>Eukaryota</taxon>
        <taxon>Metazoa</taxon>
        <taxon>Ecdysozoa</taxon>
        <taxon>Nematoda</taxon>
        <taxon>Chromadorea</taxon>
        <taxon>Rhabditida</taxon>
        <taxon>Rhabditina</taxon>
        <taxon>Rhabditomorpha</taxon>
        <taxon>Strongyloidea</taxon>
        <taxon>Ancylostomatidae</taxon>
        <taxon>Ancylostomatinae</taxon>
        <taxon>Ancylostoma</taxon>
    </lineage>
</organism>
<dbReference type="Proteomes" id="UP000024635">
    <property type="component" value="Unassembled WGS sequence"/>
</dbReference>
<evidence type="ECO:0000313" key="1">
    <source>
        <dbReference type="EMBL" id="EYB96152.1"/>
    </source>
</evidence>
<evidence type="ECO:0000313" key="2">
    <source>
        <dbReference type="Proteomes" id="UP000024635"/>
    </source>
</evidence>